<dbReference type="AlphaFoldDB" id="A0AAV8YT58"/>
<dbReference type="Pfam" id="PF07500">
    <property type="entry name" value="TFIIS_M"/>
    <property type="match status" value="1"/>
</dbReference>
<feature type="compositionally biased region" description="Polar residues" evidence="1">
    <location>
        <begin position="88"/>
        <end position="110"/>
    </location>
</feature>
<feature type="region of interest" description="Disordered" evidence="1">
    <location>
        <begin position="86"/>
        <end position="145"/>
    </location>
</feature>
<feature type="non-terminal residue" evidence="3">
    <location>
        <position position="258"/>
    </location>
</feature>
<dbReference type="PANTHER" id="PTHR11477">
    <property type="entry name" value="TRANSCRIPTION FACTOR S-II ZINC FINGER DOMAIN-CONTAINING PROTEIN"/>
    <property type="match status" value="1"/>
</dbReference>
<name>A0AAV8YT58_9CUCU</name>
<evidence type="ECO:0000313" key="4">
    <source>
        <dbReference type="Proteomes" id="UP001162156"/>
    </source>
</evidence>
<dbReference type="GO" id="GO:0005634">
    <property type="term" value="C:nucleus"/>
    <property type="evidence" value="ECO:0007669"/>
    <property type="project" value="TreeGrafter"/>
</dbReference>
<dbReference type="Gene3D" id="1.10.472.30">
    <property type="entry name" value="Transcription elongation factor S-II, central domain"/>
    <property type="match status" value="1"/>
</dbReference>
<keyword evidence="4" id="KW-1185">Reference proteome</keyword>
<dbReference type="SMART" id="SM00510">
    <property type="entry name" value="TFS2M"/>
    <property type="match status" value="1"/>
</dbReference>
<proteinExistence type="predicted"/>
<reference evidence="3" key="1">
    <citation type="journal article" date="2023" name="Insect Mol. Biol.">
        <title>Genome sequencing provides insights into the evolution of gene families encoding plant cell wall-degrading enzymes in longhorned beetles.</title>
        <authorList>
            <person name="Shin N.R."/>
            <person name="Okamura Y."/>
            <person name="Kirsch R."/>
            <person name="Pauchet Y."/>
        </authorList>
    </citation>
    <scope>NUCLEOTIDE SEQUENCE</scope>
    <source>
        <strain evidence="3">RBIC_L_NR</strain>
    </source>
</reference>
<dbReference type="EMBL" id="JANEYF010001949">
    <property type="protein sequence ID" value="KAJ8953861.1"/>
    <property type="molecule type" value="Genomic_DNA"/>
</dbReference>
<comment type="caution">
    <text evidence="3">The sequence shown here is derived from an EMBL/GenBank/DDBJ whole genome shotgun (WGS) entry which is preliminary data.</text>
</comment>
<sequence length="258" mass="29297">MLKAGSFTQSKLKLVKNSDNEGVSLAVQKKGVNLGVLKHTPKHPQQQVKTPLKATVTAIKFVNKQLNSKEPKTKLIQAQPISKPVASITPTKPKTVQTTLTKTSQVTPSKPKTPVAKEKLMPAKTPKIRQQEPPPTPQPKPQENIRENVQKTVFEQLTNRLKGNNDLKLTEDEVKNISTEIESQLYKCFGDTGQKYRNKYRSLIFNIKDAKNQTLWRRICEKSINPYQLVRLSPDDLASQELAMWREQEAKHQLDMIK</sequence>
<protein>
    <recommendedName>
        <fullName evidence="2">TFIIS central domain-containing protein</fullName>
    </recommendedName>
</protein>
<evidence type="ECO:0000256" key="1">
    <source>
        <dbReference type="SAM" id="MobiDB-lite"/>
    </source>
</evidence>
<dbReference type="GO" id="GO:0006351">
    <property type="term" value="P:DNA-templated transcription"/>
    <property type="evidence" value="ECO:0007669"/>
    <property type="project" value="InterPro"/>
</dbReference>
<organism evidence="3 4">
    <name type="scientific">Rhamnusium bicolor</name>
    <dbReference type="NCBI Taxonomy" id="1586634"/>
    <lineage>
        <taxon>Eukaryota</taxon>
        <taxon>Metazoa</taxon>
        <taxon>Ecdysozoa</taxon>
        <taxon>Arthropoda</taxon>
        <taxon>Hexapoda</taxon>
        <taxon>Insecta</taxon>
        <taxon>Pterygota</taxon>
        <taxon>Neoptera</taxon>
        <taxon>Endopterygota</taxon>
        <taxon>Coleoptera</taxon>
        <taxon>Polyphaga</taxon>
        <taxon>Cucujiformia</taxon>
        <taxon>Chrysomeloidea</taxon>
        <taxon>Cerambycidae</taxon>
        <taxon>Lepturinae</taxon>
        <taxon>Rhagiini</taxon>
        <taxon>Rhamnusium</taxon>
    </lineage>
</organism>
<evidence type="ECO:0000313" key="3">
    <source>
        <dbReference type="EMBL" id="KAJ8953861.1"/>
    </source>
</evidence>
<dbReference type="Proteomes" id="UP001162156">
    <property type="component" value="Unassembled WGS sequence"/>
</dbReference>
<dbReference type="InterPro" id="IPR003618">
    <property type="entry name" value="TFIIS_cen_dom"/>
</dbReference>
<dbReference type="InterPro" id="IPR036575">
    <property type="entry name" value="TFIIS_cen_dom_sf"/>
</dbReference>
<gene>
    <name evidence="3" type="ORF">NQ314_007201</name>
</gene>
<dbReference type="PROSITE" id="PS51321">
    <property type="entry name" value="TFIIS_CENTRAL"/>
    <property type="match status" value="1"/>
</dbReference>
<dbReference type="PANTHER" id="PTHR11477:SF51">
    <property type="entry name" value="PROTEIN PARTNER OF SNF, ISOFORM B"/>
    <property type="match status" value="1"/>
</dbReference>
<feature type="domain" description="TFIIS central" evidence="2">
    <location>
        <begin position="145"/>
        <end position="258"/>
    </location>
</feature>
<dbReference type="SUPFAM" id="SSF46942">
    <property type="entry name" value="Elongation factor TFIIS domain 2"/>
    <property type="match status" value="1"/>
</dbReference>
<evidence type="ECO:0000259" key="2">
    <source>
        <dbReference type="PROSITE" id="PS51321"/>
    </source>
</evidence>
<accession>A0AAV8YT58</accession>